<dbReference type="Proteomes" id="UP000554482">
    <property type="component" value="Unassembled WGS sequence"/>
</dbReference>
<keyword evidence="1" id="KW-0812">Transmembrane</keyword>
<proteinExistence type="predicted"/>
<sequence length="76" mass="8353">SDSSLFSNLSQSLLAKLDTNLISFTIFSSVGVKLVIFIVSCLFQICHSLISEAFSELEINNPQAKNRVSKFLEIGV</sequence>
<evidence type="ECO:0000313" key="3">
    <source>
        <dbReference type="Proteomes" id="UP000554482"/>
    </source>
</evidence>
<dbReference type="EMBL" id="JABWDY010001015">
    <property type="protein sequence ID" value="KAF5207749.1"/>
    <property type="molecule type" value="Genomic_DNA"/>
</dbReference>
<comment type="caution">
    <text evidence="2">The sequence shown here is derived from an EMBL/GenBank/DDBJ whole genome shotgun (WGS) entry which is preliminary data.</text>
</comment>
<reference evidence="2 3" key="1">
    <citation type="submission" date="2020-06" db="EMBL/GenBank/DDBJ databases">
        <title>Transcriptomic and genomic resources for Thalictrum thalictroides and T. hernandezii: Facilitating candidate gene discovery in an emerging model plant lineage.</title>
        <authorList>
            <person name="Arias T."/>
            <person name="Riano-Pachon D.M."/>
            <person name="Di Stilio V.S."/>
        </authorList>
    </citation>
    <scope>NUCLEOTIDE SEQUENCE [LARGE SCALE GENOMIC DNA]</scope>
    <source>
        <strain evidence="3">cv. WT478/WT964</strain>
        <tissue evidence="2">Leaves</tissue>
    </source>
</reference>
<organism evidence="2 3">
    <name type="scientific">Thalictrum thalictroides</name>
    <name type="common">Rue-anemone</name>
    <name type="synonym">Anemone thalictroides</name>
    <dbReference type="NCBI Taxonomy" id="46969"/>
    <lineage>
        <taxon>Eukaryota</taxon>
        <taxon>Viridiplantae</taxon>
        <taxon>Streptophyta</taxon>
        <taxon>Embryophyta</taxon>
        <taxon>Tracheophyta</taxon>
        <taxon>Spermatophyta</taxon>
        <taxon>Magnoliopsida</taxon>
        <taxon>Ranunculales</taxon>
        <taxon>Ranunculaceae</taxon>
        <taxon>Thalictroideae</taxon>
        <taxon>Thalictrum</taxon>
    </lineage>
</organism>
<gene>
    <name evidence="2" type="ORF">FRX31_002662</name>
</gene>
<evidence type="ECO:0000313" key="2">
    <source>
        <dbReference type="EMBL" id="KAF5207749.1"/>
    </source>
</evidence>
<keyword evidence="3" id="KW-1185">Reference proteome</keyword>
<keyword evidence="1" id="KW-0472">Membrane</keyword>
<protein>
    <submittedName>
        <fullName evidence="2">Uncharacterized protein</fullName>
    </submittedName>
</protein>
<name>A0A7J6XDW9_THATH</name>
<evidence type="ECO:0000256" key="1">
    <source>
        <dbReference type="SAM" id="Phobius"/>
    </source>
</evidence>
<feature type="non-terminal residue" evidence="2">
    <location>
        <position position="1"/>
    </location>
</feature>
<feature type="transmembrane region" description="Helical" evidence="1">
    <location>
        <begin position="20"/>
        <end position="43"/>
    </location>
</feature>
<accession>A0A7J6XDW9</accession>
<keyword evidence="1" id="KW-1133">Transmembrane helix</keyword>
<dbReference type="AlphaFoldDB" id="A0A7J6XDW9"/>